<dbReference type="InterPro" id="IPR007497">
    <property type="entry name" value="SIMPL/DUF541"/>
</dbReference>
<organism evidence="2 3">
    <name type="scientific">Succinivibrio faecicola</name>
    <dbReference type="NCBI Taxonomy" id="2820300"/>
    <lineage>
        <taxon>Bacteria</taxon>
        <taxon>Pseudomonadati</taxon>
        <taxon>Pseudomonadota</taxon>
        <taxon>Gammaproteobacteria</taxon>
        <taxon>Aeromonadales</taxon>
        <taxon>Succinivibrionaceae</taxon>
        <taxon>Succinivibrio</taxon>
    </lineage>
</organism>
<evidence type="ECO:0000313" key="3">
    <source>
        <dbReference type="Proteomes" id="UP000731465"/>
    </source>
</evidence>
<comment type="caution">
    <text evidence="2">The sequence shown here is derived from an EMBL/GenBank/DDBJ whole genome shotgun (WGS) entry which is preliminary data.</text>
</comment>
<dbReference type="Pfam" id="PF04402">
    <property type="entry name" value="SIMPL"/>
    <property type="match status" value="1"/>
</dbReference>
<dbReference type="InterPro" id="IPR052022">
    <property type="entry name" value="26kDa_periplasmic_antigen"/>
</dbReference>
<dbReference type="PANTHER" id="PTHR34387:SF2">
    <property type="entry name" value="SLR1258 PROTEIN"/>
    <property type="match status" value="1"/>
</dbReference>
<dbReference type="Gene3D" id="3.30.70.2970">
    <property type="entry name" value="Protein of unknown function (DUF541), domain 2"/>
    <property type="match status" value="1"/>
</dbReference>
<feature type="chain" id="PRO_5045206814" evidence="1">
    <location>
        <begin position="29"/>
        <end position="238"/>
    </location>
</feature>
<evidence type="ECO:0000313" key="2">
    <source>
        <dbReference type="EMBL" id="MBW7570704.1"/>
    </source>
</evidence>
<evidence type="ECO:0000256" key="1">
    <source>
        <dbReference type="SAM" id="SignalP"/>
    </source>
</evidence>
<dbReference type="PANTHER" id="PTHR34387">
    <property type="entry name" value="SLR1258 PROTEIN"/>
    <property type="match status" value="1"/>
</dbReference>
<sequence length="238" mass="25769">MKKIMNNKILKTLCPVFVLLCSENAALASSCEDEGTISVTGTASVTATPDVASLSFVAASSGKDAKAVRSNVEQKAFILIESALKLGLKKEQIISESMSLYPVYNYNDGKRVFDGYNANREITFKISDFTLIEKLTDLALKAGIEQIGGFTYELKDSSSLKKIADANAITDAKEKALRLAQGFNVKVKGVCRISFSDAQLEHAPRFMAVNSAKQSMVAEYTPAPVKVSSEVNVVYTID</sequence>
<dbReference type="RefSeq" id="WP_219937926.1">
    <property type="nucleotide sequence ID" value="NZ_JAGFNY010000026.1"/>
</dbReference>
<keyword evidence="1" id="KW-0732">Signal</keyword>
<keyword evidence="3" id="KW-1185">Reference proteome</keyword>
<gene>
    <name evidence="2" type="ORF">J5V48_07345</name>
</gene>
<accession>A0ABS7DHZ8</accession>
<dbReference type="EMBL" id="JAGFNY010000026">
    <property type="protein sequence ID" value="MBW7570704.1"/>
    <property type="molecule type" value="Genomic_DNA"/>
</dbReference>
<name>A0ABS7DHZ8_9GAMM</name>
<feature type="signal peptide" evidence="1">
    <location>
        <begin position="1"/>
        <end position="28"/>
    </location>
</feature>
<dbReference type="Proteomes" id="UP000731465">
    <property type="component" value="Unassembled WGS sequence"/>
</dbReference>
<proteinExistence type="predicted"/>
<protein>
    <submittedName>
        <fullName evidence="2">SIMPL domain-containing protein</fullName>
    </submittedName>
</protein>
<reference evidence="2 3" key="1">
    <citation type="submission" date="2021-03" db="EMBL/GenBank/DDBJ databases">
        <title>Succinivibrio sp. nov. isolated from feces of cow.</title>
        <authorList>
            <person name="Choi J.-Y."/>
        </authorList>
    </citation>
    <scope>NUCLEOTIDE SEQUENCE [LARGE SCALE GENOMIC DNA]</scope>
    <source>
        <strain evidence="2 3">AGMB01872</strain>
    </source>
</reference>
<dbReference type="Gene3D" id="3.30.110.170">
    <property type="entry name" value="Protein of unknown function (DUF541), domain 1"/>
    <property type="match status" value="1"/>
</dbReference>